<evidence type="ECO:0000259" key="5">
    <source>
        <dbReference type="Pfam" id="PF07992"/>
    </source>
</evidence>
<keyword evidence="3" id="KW-0285">Flavoprotein</keyword>
<evidence type="ECO:0000313" key="7">
    <source>
        <dbReference type="Proteomes" id="UP000641206"/>
    </source>
</evidence>
<evidence type="ECO:0000256" key="1">
    <source>
        <dbReference type="ARBA" id="ARBA00001974"/>
    </source>
</evidence>
<evidence type="ECO:0000256" key="4">
    <source>
        <dbReference type="ARBA" id="ARBA00023002"/>
    </source>
</evidence>
<dbReference type="SUPFAM" id="SSF51905">
    <property type="entry name" value="FAD/NAD(P)-binding domain"/>
    <property type="match status" value="2"/>
</dbReference>
<feature type="domain" description="FAD/NAD(P)-binding" evidence="5">
    <location>
        <begin position="3"/>
        <end position="281"/>
    </location>
</feature>
<keyword evidence="4" id="KW-0560">Oxidoreductase</keyword>
<evidence type="ECO:0000256" key="3">
    <source>
        <dbReference type="ARBA" id="ARBA00022630"/>
    </source>
</evidence>
<name>A0ABQ2NP88_9BACI</name>
<accession>A0ABQ2NP88</accession>
<dbReference type="Pfam" id="PF07992">
    <property type="entry name" value="Pyr_redox_2"/>
    <property type="match status" value="1"/>
</dbReference>
<dbReference type="Proteomes" id="UP000641206">
    <property type="component" value="Unassembled WGS sequence"/>
</dbReference>
<comment type="caution">
    <text evidence="6">The sequence shown here is derived from an EMBL/GenBank/DDBJ whole genome shotgun (WGS) entry which is preliminary data.</text>
</comment>
<dbReference type="InterPro" id="IPR050097">
    <property type="entry name" value="Ferredoxin-NADP_redctase_2"/>
</dbReference>
<dbReference type="EMBL" id="BMLW01000002">
    <property type="protein sequence ID" value="GGP08344.1"/>
    <property type="molecule type" value="Genomic_DNA"/>
</dbReference>
<reference evidence="7" key="1">
    <citation type="journal article" date="2019" name="Int. J. Syst. Evol. Microbiol.">
        <title>The Global Catalogue of Microorganisms (GCM) 10K type strain sequencing project: providing services to taxonomists for standard genome sequencing and annotation.</title>
        <authorList>
            <consortium name="The Broad Institute Genomics Platform"/>
            <consortium name="The Broad Institute Genome Sequencing Center for Infectious Disease"/>
            <person name="Wu L."/>
            <person name="Ma J."/>
        </authorList>
    </citation>
    <scope>NUCLEOTIDE SEQUENCE [LARGE SCALE GENOMIC DNA]</scope>
    <source>
        <strain evidence="7">CGMCC 1.7693</strain>
    </source>
</reference>
<dbReference type="PRINTS" id="PR00469">
    <property type="entry name" value="PNDRDTASEII"/>
</dbReference>
<proteinExistence type="predicted"/>
<dbReference type="Gene3D" id="3.50.50.60">
    <property type="entry name" value="FAD/NAD(P)-binding domain"/>
    <property type="match status" value="2"/>
</dbReference>
<dbReference type="InterPro" id="IPR036188">
    <property type="entry name" value="FAD/NAD-bd_sf"/>
</dbReference>
<evidence type="ECO:0000256" key="2">
    <source>
        <dbReference type="ARBA" id="ARBA00011738"/>
    </source>
</evidence>
<comment type="subunit">
    <text evidence="2">Homodimer.</text>
</comment>
<dbReference type="PANTHER" id="PTHR48105">
    <property type="entry name" value="THIOREDOXIN REDUCTASE 1-RELATED-RELATED"/>
    <property type="match status" value="1"/>
</dbReference>
<organism evidence="6 7">
    <name type="scientific">Oceanobacillus neutriphilus</name>
    <dbReference type="NCBI Taxonomy" id="531815"/>
    <lineage>
        <taxon>Bacteria</taxon>
        <taxon>Bacillati</taxon>
        <taxon>Bacillota</taxon>
        <taxon>Bacilli</taxon>
        <taxon>Bacillales</taxon>
        <taxon>Bacillaceae</taxon>
        <taxon>Oceanobacillus</taxon>
    </lineage>
</organism>
<keyword evidence="7" id="KW-1185">Reference proteome</keyword>
<comment type="cofactor">
    <cofactor evidence="1">
        <name>FAD</name>
        <dbReference type="ChEBI" id="CHEBI:57692"/>
    </cofactor>
</comment>
<evidence type="ECO:0000313" key="6">
    <source>
        <dbReference type="EMBL" id="GGP08344.1"/>
    </source>
</evidence>
<sequence>MLYDCAVIGGGPAGLNASLVLGRGRKEVILLDNDTPRNAVTQESHNFITRDGIEPAAFRKAAHADLKKYPGIVIQKERVTDIKPADSVFHIHTEAGKDYEAKTIILSTGLKDVLPDINGIHDFYGTSLFACPFCDGWELKDTPLVFLADGAFSFHGVKMISNWNKDIVVCTNGKESLSAEERDILAQKQIEIIDDEILRLQGENGQLKTIQFKNGKELHKEAGFISAKMEQAAPFAERLGLELTEMGGIKTDGYGRTSIKGIYAGGDNAAGPPQLVIAASEGSKAAIGVISDFVEENFK</sequence>
<dbReference type="PRINTS" id="PR00368">
    <property type="entry name" value="FADPNR"/>
</dbReference>
<dbReference type="RefSeq" id="WP_188733223.1">
    <property type="nucleotide sequence ID" value="NZ_BMLW01000002.1"/>
</dbReference>
<dbReference type="InterPro" id="IPR023753">
    <property type="entry name" value="FAD/NAD-binding_dom"/>
</dbReference>
<gene>
    <name evidence="6" type="ORF">GCM10011346_08010</name>
</gene>
<protein>
    <submittedName>
        <fullName evidence="6">Pyridine nucleotide-disulfide oxidoreductase</fullName>
    </submittedName>
</protein>